<organism evidence="1 2">
    <name type="scientific">Alteromonas naphthalenivorans</name>
    <dbReference type="NCBI Taxonomy" id="715451"/>
    <lineage>
        <taxon>Bacteria</taxon>
        <taxon>Pseudomonadati</taxon>
        <taxon>Pseudomonadota</taxon>
        <taxon>Gammaproteobacteria</taxon>
        <taxon>Alteromonadales</taxon>
        <taxon>Alteromonadaceae</taxon>
        <taxon>Alteromonas/Salinimonas group</taxon>
        <taxon>Alteromonas</taxon>
    </lineage>
</organism>
<sequence length="31" mass="3618">MKVISENFLDFVDNEVGKMVTHAKNLLIQKR</sequence>
<proteinExistence type="predicted"/>
<dbReference type="AlphaFoldDB" id="F5Z9Y4"/>
<name>F5Z9Y4_ALTNA</name>
<dbReference type="Proteomes" id="UP000000683">
    <property type="component" value="Chromosome"/>
</dbReference>
<protein>
    <submittedName>
        <fullName evidence="1">Uncharacterized protein</fullName>
    </submittedName>
</protein>
<dbReference type="KEGG" id="alt:ambt_00175"/>
<accession>F5Z9Y4</accession>
<evidence type="ECO:0000313" key="1">
    <source>
        <dbReference type="EMBL" id="AEF01598.1"/>
    </source>
</evidence>
<gene>
    <name evidence="1" type="ordered locus">ambt_00175</name>
</gene>
<reference evidence="1 2" key="1">
    <citation type="journal article" date="2011" name="J. Bacteriol.">
        <title>Complete genome sequence of the polycyclic aromatic hydrocarbon-degrading bacterium Alteromonas sp. strain SN2.</title>
        <authorList>
            <person name="Jin H.M."/>
            <person name="Jeong H."/>
            <person name="Moon E.J."/>
            <person name="Math R.K."/>
            <person name="Lee K."/>
            <person name="Kim H.J."/>
            <person name="Jeon C.O."/>
            <person name="Oh T.K."/>
            <person name="Kim J.F."/>
        </authorList>
    </citation>
    <scope>NUCLEOTIDE SEQUENCE [LARGE SCALE GENOMIC DNA]</scope>
    <source>
        <strain evidence="2">JCM 17741 / KACC 18427 / KCTC 11700BP / SN2</strain>
    </source>
</reference>
<dbReference type="HOGENOM" id="CLU_3394770_0_0_6"/>
<keyword evidence="2" id="KW-1185">Reference proteome</keyword>
<evidence type="ECO:0000313" key="2">
    <source>
        <dbReference type="Proteomes" id="UP000000683"/>
    </source>
</evidence>
<dbReference type="EMBL" id="CP002339">
    <property type="protein sequence ID" value="AEF01598.1"/>
    <property type="molecule type" value="Genomic_DNA"/>
</dbReference>